<keyword evidence="8 11" id="KW-1133">Transmembrane helix</keyword>
<protein>
    <submittedName>
        <fullName evidence="14">Putative membrane protein</fullName>
    </submittedName>
</protein>
<dbReference type="EMBL" id="LT934425">
    <property type="protein sequence ID" value="SOH04242.1"/>
    <property type="molecule type" value="Genomic_DNA"/>
</dbReference>
<keyword evidence="9" id="KW-0443">Lipid metabolism</keyword>
<dbReference type="GO" id="GO:0022857">
    <property type="term" value="F:transmembrane transporter activity"/>
    <property type="evidence" value="ECO:0007669"/>
    <property type="project" value="InterPro"/>
</dbReference>
<proteinExistence type="predicted"/>
<dbReference type="GO" id="GO:0009103">
    <property type="term" value="P:lipopolysaccharide biosynthetic process"/>
    <property type="evidence" value="ECO:0007669"/>
    <property type="project" value="UniProtKB-KW"/>
</dbReference>
<evidence type="ECO:0000256" key="10">
    <source>
        <dbReference type="ARBA" id="ARBA00023136"/>
    </source>
</evidence>
<dbReference type="GO" id="GO:0009245">
    <property type="term" value="P:lipid A biosynthetic process"/>
    <property type="evidence" value="ECO:0007669"/>
    <property type="project" value="UniProtKB-KW"/>
</dbReference>
<evidence type="ECO:0000256" key="5">
    <source>
        <dbReference type="ARBA" id="ARBA00022556"/>
    </source>
</evidence>
<evidence type="ECO:0000256" key="2">
    <source>
        <dbReference type="ARBA" id="ARBA00022475"/>
    </source>
</evidence>
<keyword evidence="10 11" id="KW-0472">Membrane</keyword>
<dbReference type="GO" id="GO:0005886">
    <property type="term" value="C:plasma membrane"/>
    <property type="evidence" value="ECO:0007669"/>
    <property type="project" value="UniProtKB-SubCell"/>
</dbReference>
<evidence type="ECO:0000259" key="12">
    <source>
        <dbReference type="Pfam" id="PF00892"/>
    </source>
</evidence>
<dbReference type="Pfam" id="PF00892">
    <property type="entry name" value="EamA"/>
    <property type="match status" value="1"/>
</dbReference>
<keyword evidence="7" id="KW-0448">Lipopolysaccharide biosynthesis</keyword>
<dbReference type="OrthoDB" id="9809509at2"/>
<reference evidence="16" key="3">
    <citation type="submission" date="2017-10" db="EMBL/GenBank/DDBJ databases">
        <authorList>
            <person name="Frank J."/>
        </authorList>
    </citation>
    <scope>NUCLEOTIDE SEQUENCE [LARGE SCALE GENOMIC DNA]</scope>
</reference>
<evidence type="ECO:0000256" key="3">
    <source>
        <dbReference type="ARBA" id="ARBA00022516"/>
    </source>
</evidence>
<comment type="subcellular location">
    <subcellularLocation>
        <location evidence="1">Cell membrane</location>
        <topology evidence="1">Multi-pass membrane protein</topology>
    </subcellularLocation>
</comment>
<evidence type="ECO:0000313" key="15">
    <source>
        <dbReference type="EMBL" id="SOH04242.1"/>
    </source>
</evidence>
<evidence type="ECO:0000256" key="1">
    <source>
        <dbReference type="ARBA" id="ARBA00004651"/>
    </source>
</evidence>
<dbReference type="InterPro" id="IPR000620">
    <property type="entry name" value="EamA_dom"/>
</dbReference>
<evidence type="ECO:0000256" key="4">
    <source>
        <dbReference type="ARBA" id="ARBA00022519"/>
    </source>
</evidence>
<reference evidence="13" key="2">
    <citation type="submission" date="2006-01" db="EMBL/GenBank/DDBJ databases">
        <authorList>
            <person name="Genoscope"/>
        </authorList>
    </citation>
    <scope>NUCLEOTIDE SEQUENCE</scope>
</reference>
<sequence>MIKTFGFLFFMLIAQAFGHTFLSKGMVGIGELTAYSVREILFYALVVMRNPWIVFGIFFHAIGFFSWMYILSFSKLSLVLPLTSLCYIMTAFLATFMLGEEVSPLRWAGTAVIVFGVYLVTQG</sequence>
<evidence type="ECO:0000256" key="6">
    <source>
        <dbReference type="ARBA" id="ARBA00022692"/>
    </source>
</evidence>
<dbReference type="EMBL" id="CP049055">
    <property type="protein sequence ID" value="QII09880.1"/>
    <property type="molecule type" value="Genomic_DNA"/>
</dbReference>
<reference evidence="15" key="4">
    <citation type="submission" date="2017-10" db="EMBL/GenBank/DDBJ databases">
        <authorList>
            <person name="Banno H."/>
            <person name="Chua N.-H."/>
        </authorList>
    </citation>
    <scope>NUCLEOTIDE SEQUENCE [LARGE SCALE GENOMIC DNA]</scope>
    <source>
        <strain evidence="15">Kuenenia_mbr1_ru-nijmegen</strain>
    </source>
</reference>
<dbReference type="Proteomes" id="UP000501926">
    <property type="component" value="Chromosome"/>
</dbReference>
<reference evidence="14 17" key="5">
    <citation type="submission" date="2020-02" db="EMBL/GenBank/DDBJ databases">
        <title>Newly sequenced genome of strain CSTR1 showed variability in Candidatus Kuenenia stuttgartiensis genomes.</title>
        <authorList>
            <person name="Ding C."/>
            <person name="Adrian L."/>
        </authorList>
    </citation>
    <scope>NUCLEOTIDE SEQUENCE [LARGE SCALE GENOMIC DNA]</scope>
    <source>
        <strain evidence="14 17">CSTR1</strain>
    </source>
</reference>
<dbReference type="PANTHER" id="PTHR30561:SF9">
    <property type="entry name" value="4-AMINO-4-DEOXY-L-ARABINOSE-PHOSPHOUNDECAPRENOL FLIPPASE SUBUNIT ARNF-RELATED"/>
    <property type="match status" value="1"/>
</dbReference>
<evidence type="ECO:0000313" key="17">
    <source>
        <dbReference type="Proteomes" id="UP000501926"/>
    </source>
</evidence>
<feature type="transmembrane region" description="Helical" evidence="11">
    <location>
        <begin position="78"/>
        <end position="98"/>
    </location>
</feature>
<keyword evidence="4" id="KW-0997">Cell inner membrane</keyword>
<organism evidence="13">
    <name type="scientific">Kuenenia stuttgartiensis</name>
    <dbReference type="NCBI Taxonomy" id="174633"/>
    <lineage>
        <taxon>Bacteria</taxon>
        <taxon>Pseudomonadati</taxon>
        <taxon>Planctomycetota</taxon>
        <taxon>Candidatus Brocadiia</taxon>
        <taxon>Candidatus Brocadiales</taxon>
        <taxon>Candidatus Brocadiaceae</taxon>
        <taxon>Candidatus Kuenenia</taxon>
    </lineage>
</organism>
<keyword evidence="16" id="KW-1185">Reference proteome</keyword>
<keyword evidence="6 11" id="KW-0812">Transmembrane</keyword>
<dbReference type="PANTHER" id="PTHR30561">
    <property type="entry name" value="SMR FAMILY PROTON-DEPENDENT DRUG EFFLUX TRANSPORTER SUGE"/>
    <property type="match status" value="1"/>
</dbReference>
<dbReference type="RefSeq" id="WP_099324967.1">
    <property type="nucleotide sequence ID" value="NZ_CP049055.1"/>
</dbReference>
<evidence type="ECO:0000256" key="9">
    <source>
        <dbReference type="ARBA" id="ARBA00023098"/>
    </source>
</evidence>
<evidence type="ECO:0000313" key="14">
    <source>
        <dbReference type="EMBL" id="QII09880.1"/>
    </source>
</evidence>
<evidence type="ECO:0000313" key="16">
    <source>
        <dbReference type="Proteomes" id="UP000221734"/>
    </source>
</evidence>
<accession>Q1Q082</accession>
<keyword evidence="3" id="KW-0444">Lipid biosynthesis</keyword>
<dbReference type="AlphaFoldDB" id="Q1Q082"/>
<keyword evidence="5" id="KW-0441">Lipid A biosynthesis</keyword>
<dbReference type="SUPFAM" id="SSF103481">
    <property type="entry name" value="Multidrug resistance efflux transporter EmrE"/>
    <property type="match status" value="1"/>
</dbReference>
<dbReference type="EMBL" id="CT573072">
    <property type="protein sequence ID" value="CAJ72741.1"/>
    <property type="molecule type" value="Genomic_DNA"/>
</dbReference>
<keyword evidence="2" id="KW-1003">Cell membrane</keyword>
<dbReference type="Proteomes" id="UP000221734">
    <property type="component" value="Chromosome Kuenenia_stuttgartiensis_MBR1"/>
</dbReference>
<evidence type="ECO:0000313" key="13">
    <source>
        <dbReference type="EMBL" id="CAJ72741.1"/>
    </source>
</evidence>
<dbReference type="InterPro" id="IPR037185">
    <property type="entry name" value="EmrE-like"/>
</dbReference>
<feature type="domain" description="EamA" evidence="12">
    <location>
        <begin position="53"/>
        <end position="121"/>
    </location>
</feature>
<name>Q1Q082_KUEST</name>
<reference evidence="13" key="1">
    <citation type="journal article" date="2006" name="Nature">
        <title>Deciphering the evolution and metabolism of an anammox bacterium from a community genome.</title>
        <authorList>
            <person name="Strous M."/>
            <person name="Pelletier E."/>
            <person name="Mangenot S."/>
            <person name="Rattei T."/>
            <person name="Lehner A."/>
            <person name="Taylor M.W."/>
            <person name="Horn M."/>
            <person name="Daims H."/>
            <person name="Bartol-Mavel D."/>
            <person name="Wincker P."/>
            <person name="Barbe V."/>
            <person name="Fonknechten N."/>
            <person name="Vallenet D."/>
            <person name="Segurens B."/>
            <person name="Schenowitz-Truong C."/>
            <person name="Medigue C."/>
            <person name="Collingro A."/>
            <person name="Snel B."/>
            <person name="Dutilh B.E."/>
            <person name="OpDenCamp H.J.M."/>
            <person name="vanDerDrift C."/>
            <person name="Cirpus I."/>
            <person name="vanDePas-Schoonen K.T."/>
            <person name="Harhangi H.R."/>
            <person name="vanNiftrik L."/>
            <person name="Schmid M."/>
            <person name="Keltjens J."/>
            <person name="vanDeVossenberg J."/>
            <person name="Kartal B."/>
            <person name="Meier H."/>
            <person name="Frishman D."/>
            <person name="Huynen M.A."/>
            <person name="Mewes H."/>
            <person name="Weissenbach J."/>
            <person name="Jetten M.S.M."/>
            <person name="Wagner M."/>
            <person name="LePaslier D."/>
        </authorList>
    </citation>
    <scope>NUCLEOTIDE SEQUENCE</scope>
</reference>
<evidence type="ECO:0000256" key="8">
    <source>
        <dbReference type="ARBA" id="ARBA00022989"/>
    </source>
</evidence>
<evidence type="ECO:0000256" key="11">
    <source>
        <dbReference type="SAM" id="Phobius"/>
    </source>
</evidence>
<evidence type="ECO:0000256" key="7">
    <source>
        <dbReference type="ARBA" id="ARBA00022985"/>
    </source>
</evidence>
<gene>
    <name evidence="14" type="ORF">KsCSTR_05010</name>
    <name evidence="15" type="ORF">KSMBR1_1743</name>
    <name evidence="13" type="ORF">kustd1996</name>
</gene>
<feature type="transmembrane region" description="Helical" evidence="11">
    <location>
        <begin position="104"/>
        <end position="121"/>
    </location>
</feature>
<dbReference type="KEGG" id="kst:KSMBR1_1743"/>
<dbReference type="Gene3D" id="1.10.3730.20">
    <property type="match status" value="1"/>
</dbReference>
<dbReference type="InterPro" id="IPR000390">
    <property type="entry name" value="Small_drug/metabolite_transptr"/>
</dbReference>
<feature type="transmembrane region" description="Helical" evidence="11">
    <location>
        <begin position="52"/>
        <end position="71"/>
    </location>
</feature>